<dbReference type="Gene3D" id="2.40.160.20">
    <property type="match status" value="1"/>
</dbReference>
<sequence length="179" mass="19808">MKKSLILIMGTATLAMPMHAQEESNASHYSILDHLTFDLDASVGMENKGMTPTTLNFALGYQLTPRFYAFAKTEGSINLYKKDDVKTYFKSQALGGGLGFKLFNPKTTAQGVDLRLSITNTIGNADWKYTSYNADLILYPNCKKSRSVPYIGLGFRHINSHTSGLSNWNGITGTIGFRF</sequence>
<dbReference type="AlphaFoldDB" id="A0A3R6E735"/>
<proteinExistence type="predicted"/>
<evidence type="ECO:0000313" key="3">
    <source>
        <dbReference type="Proteomes" id="UP000284548"/>
    </source>
</evidence>
<gene>
    <name evidence="2" type="ORF">DW192_15540</name>
</gene>
<accession>A0A3R6E735</accession>
<name>A0A3R6E735_9BACT</name>
<feature type="chain" id="PRO_5018719036" evidence="1">
    <location>
        <begin position="21"/>
        <end position="179"/>
    </location>
</feature>
<dbReference type="EMBL" id="QRKB01000072">
    <property type="protein sequence ID" value="RHH75179.1"/>
    <property type="molecule type" value="Genomic_DNA"/>
</dbReference>
<keyword evidence="1" id="KW-0732">Signal</keyword>
<reference evidence="2 3" key="1">
    <citation type="submission" date="2018-08" db="EMBL/GenBank/DDBJ databases">
        <title>A genome reference for cultivated species of the human gut microbiota.</title>
        <authorList>
            <person name="Zou Y."/>
            <person name="Xue W."/>
            <person name="Luo G."/>
        </authorList>
    </citation>
    <scope>NUCLEOTIDE SEQUENCE [LARGE SCALE GENOMIC DNA]</scope>
    <source>
        <strain evidence="2 3">AM16-54</strain>
    </source>
</reference>
<protein>
    <submittedName>
        <fullName evidence="2">DUF481 domain-containing protein</fullName>
    </submittedName>
</protein>
<dbReference type="RefSeq" id="WP_118255891.1">
    <property type="nucleotide sequence ID" value="NZ_QRKB01000072.1"/>
</dbReference>
<dbReference type="Proteomes" id="UP000284548">
    <property type="component" value="Unassembled WGS sequence"/>
</dbReference>
<feature type="signal peptide" evidence="1">
    <location>
        <begin position="1"/>
        <end position="20"/>
    </location>
</feature>
<dbReference type="Pfam" id="PF04338">
    <property type="entry name" value="DUF481"/>
    <property type="match status" value="1"/>
</dbReference>
<comment type="caution">
    <text evidence="2">The sequence shown here is derived from an EMBL/GenBank/DDBJ whole genome shotgun (WGS) entry which is preliminary data.</text>
</comment>
<organism evidence="2 3">
    <name type="scientific">Segatella copri</name>
    <dbReference type="NCBI Taxonomy" id="165179"/>
    <lineage>
        <taxon>Bacteria</taxon>
        <taxon>Pseudomonadati</taxon>
        <taxon>Bacteroidota</taxon>
        <taxon>Bacteroidia</taxon>
        <taxon>Bacteroidales</taxon>
        <taxon>Prevotellaceae</taxon>
        <taxon>Segatella</taxon>
    </lineage>
</organism>
<evidence type="ECO:0000256" key="1">
    <source>
        <dbReference type="SAM" id="SignalP"/>
    </source>
</evidence>
<evidence type="ECO:0000313" key="2">
    <source>
        <dbReference type="EMBL" id="RHH75179.1"/>
    </source>
</evidence>
<dbReference type="InterPro" id="IPR007433">
    <property type="entry name" value="DUF481"/>
</dbReference>